<feature type="non-terminal residue" evidence="1">
    <location>
        <position position="54"/>
    </location>
</feature>
<proteinExistence type="predicted"/>
<dbReference type="Proteomes" id="UP000265520">
    <property type="component" value="Unassembled WGS sequence"/>
</dbReference>
<accession>A0A392UKJ5</accession>
<dbReference type="AlphaFoldDB" id="A0A392UKJ5"/>
<protein>
    <submittedName>
        <fullName evidence="1">Uncharacterized protein</fullName>
    </submittedName>
</protein>
<dbReference type="EMBL" id="LXQA010832344">
    <property type="protein sequence ID" value="MCI73154.1"/>
    <property type="molecule type" value="Genomic_DNA"/>
</dbReference>
<organism evidence="1 2">
    <name type="scientific">Trifolium medium</name>
    <dbReference type="NCBI Taxonomy" id="97028"/>
    <lineage>
        <taxon>Eukaryota</taxon>
        <taxon>Viridiplantae</taxon>
        <taxon>Streptophyta</taxon>
        <taxon>Embryophyta</taxon>
        <taxon>Tracheophyta</taxon>
        <taxon>Spermatophyta</taxon>
        <taxon>Magnoliopsida</taxon>
        <taxon>eudicotyledons</taxon>
        <taxon>Gunneridae</taxon>
        <taxon>Pentapetalae</taxon>
        <taxon>rosids</taxon>
        <taxon>fabids</taxon>
        <taxon>Fabales</taxon>
        <taxon>Fabaceae</taxon>
        <taxon>Papilionoideae</taxon>
        <taxon>50 kb inversion clade</taxon>
        <taxon>NPAAA clade</taxon>
        <taxon>Hologalegina</taxon>
        <taxon>IRL clade</taxon>
        <taxon>Trifolieae</taxon>
        <taxon>Trifolium</taxon>
    </lineage>
</organism>
<comment type="caution">
    <text evidence="1">The sequence shown here is derived from an EMBL/GenBank/DDBJ whole genome shotgun (WGS) entry which is preliminary data.</text>
</comment>
<sequence length="54" mass="6358">MGAILLIKYRFIAVHDSLIFHLIRPTVLILCLRSFKPWIEGRRRELLAIGHGFR</sequence>
<evidence type="ECO:0000313" key="2">
    <source>
        <dbReference type="Proteomes" id="UP000265520"/>
    </source>
</evidence>
<name>A0A392UKJ5_9FABA</name>
<evidence type="ECO:0000313" key="1">
    <source>
        <dbReference type="EMBL" id="MCI73154.1"/>
    </source>
</evidence>
<reference evidence="1 2" key="1">
    <citation type="journal article" date="2018" name="Front. Plant Sci.">
        <title>Red Clover (Trifolium pratense) and Zigzag Clover (T. medium) - A Picture of Genomic Similarities and Differences.</title>
        <authorList>
            <person name="Dluhosova J."/>
            <person name="Istvanek J."/>
            <person name="Nedelnik J."/>
            <person name="Repkova J."/>
        </authorList>
    </citation>
    <scope>NUCLEOTIDE SEQUENCE [LARGE SCALE GENOMIC DNA]</scope>
    <source>
        <strain evidence="2">cv. 10/8</strain>
        <tissue evidence="1">Leaf</tissue>
    </source>
</reference>
<keyword evidence="2" id="KW-1185">Reference proteome</keyword>